<dbReference type="Pfam" id="PF02518">
    <property type="entry name" value="HATPase_c"/>
    <property type="match status" value="1"/>
</dbReference>
<dbReference type="PRINTS" id="PR00344">
    <property type="entry name" value="BCTRLSENSOR"/>
</dbReference>
<evidence type="ECO:0000313" key="8">
    <source>
        <dbReference type="EMBL" id="MTE25941.1"/>
    </source>
</evidence>
<keyword evidence="5" id="KW-0418">Kinase</keyword>
<dbReference type="Pfam" id="PF08447">
    <property type="entry name" value="PAS_3"/>
    <property type="match status" value="1"/>
</dbReference>
<dbReference type="Gene3D" id="3.30.450.20">
    <property type="entry name" value="PAS domain"/>
    <property type="match status" value="1"/>
</dbReference>
<dbReference type="InterPro" id="IPR003661">
    <property type="entry name" value="HisK_dim/P_dom"/>
</dbReference>
<dbReference type="PANTHER" id="PTHR43304:SF1">
    <property type="entry name" value="PAC DOMAIN-CONTAINING PROTEIN"/>
    <property type="match status" value="1"/>
</dbReference>
<dbReference type="PROSITE" id="PS50109">
    <property type="entry name" value="HIS_KIN"/>
    <property type="match status" value="1"/>
</dbReference>
<keyword evidence="4" id="KW-0808">Transferase</keyword>
<dbReference type="InterPro" id="IPR007891">
    <property type="entry name" value="CHASE3"/>
</dbReference>
<keyword evidence="6" id="KW-0812">Transmembrane</keyword>
<keyword evidence="9" id="KW-1185">Reference proteome</keyword>
<dbReference type="SMART" id="SM00388">
    <property type="entry name" value="HisKA"/>
    <property type="match status" value="1"/>
</dbReference>
<evidence type="ECO:0000256" key="4">
    <source>
        <dbReference type="ARBA" id="ARBA00022679"/>
    </source>
</evidence>
<evidence type="ECO:0000256" key="6">
    <source>
        <dbReference type="SAM" id="Phobius"/>
    </source>
</evidence>
<dbReference type="AlphaFoldDB" id="A0A7K1G9Y0"/>
<keyword evidence="6" id="KW-0472">Membrane</keyword>
<dbReference type="SMART" id="SM00387">
    <property type="entry name" value="HATPase_c"/>
    <property type="match status" value="1"/>
</dbReference>
<evidence type="ECO:0000256" key="5">
    <source>
        <dbReference type="ARBA" id="ARBA00022777"/>
    </source>
</evidence>
<proteinExistence type="predicted"/>
<evidence type="ECO:0000256" key="3">
    <source>
        <dbReference type="ARBA" id="ARBA00022553"/>
    </source>
</evidence>
<dbReference type="InterPro" id="IPR005467">
    <property type="entry name" value="His_kinase_dom"/>
</dbReference>
<dbReference type="InterPro" id="IPR052162">
    <property type="entry name" value="Sensor_kinase/Photoreceptor"/>
</dbReference>
<dbReference type="PANTHER" id="PTHR43304">
    <property type="entry name" value="PHYTOCHROME-LIKE PROTEIN CPH1"/>
    <property type="match status" value="1"/>
</dbReference>
<protein>
    <recommendedName>
        <fullName evidence="2">histidine kinase</fullName>
        <ecNumber evidence="2">2.7.13.3</ecNumber>
    </recommendedName>
</protein>
<dbReference type="SUPFAM" id="SSF55874">
    <property type="entry name" value="ATPase domain of HSP90 chaperone/DNA topoisomerase II/histidine kinase"/>
    <property type="match status" value="1"/>
</dbReference>
<dbReference type="GO" id="GO:0000155">
    <property type="term" value="F:phosphorelay sensor kinase activity"/>
    <property type="evidence" value="ECO:0007669"/>
    <property type="project" value="InterPro"/>
</dbReference>
<dbReference type="CDD" id="cd19410">
    <property type="entry name" value="HK9-like_sensor"/>
    <property type="match status" value="1"/>
</dbReference>
<dbReference type="CDD" id="cd00082">
    <property type="entry name" value="HisKA"/>
    <property type="match status" value="1"/>
</dbReference>
<dbReference type="InterPro" id="IPR003594">
    <property type="entry name" value="HATPase_dom"/>
</dbReference>
<dbReference type="InterPro" id="IPR036890">
    <property type="entry name" value="HATPase_C_sf"/>
</dbReference>
<sequence length="593" mass="69001">MNEFAKSHKFLKIVFGLGLFIILCLGGYSYKHIQQLSDTRDNITHTYEITLELERMLAQVYYAKANHRGFIISQDSVFLHPFITNKVKIVGHLYNLEVLTKSNDVQHKNLDTLSTDVRSLISYLDQTISYNQSQLREPDTLKNVFINSRYKEDLIRTRTTNMVDLENDVLEIRQSENSQVLNYTPIILYSVLILTLILLMLAYARITHDINYLKRINRTLDLYKNSSQQAEIIGQNGTWIWNIDDNTFEFSDNFYRLMGVHPKNINDGLDTFLSNVHKNDRAQLKRHIIKMKTEEHPPFMNYRIIDPNYNVKHFKVYGQLVETKDGQKQIIGTTADITADVENLYTIENRNRELEHNNKELSTFNYVASHDLQEPLRKIQTFLSRLEIEDKHSLSQKGLHYIERVKSSAARMRMLIDDLLQYSRTNKSDKKFIDTDINNIINDVLEELSPSIKSTGAIINVDEFPKMKVTPFQMHQLFVNIINNAIKYRKENVTPKVNITYNEVKSNTVKPLQQSLFKYFHNISITDNGIGFDEAHADKIFILFKRLHKEKYDGTGIGLSICKKIVDNHNGYILASGEPNVGAKFDIYIPFLR</sequence>
<dbReference type="Gene3D" id="3.30.565.10">
    <property type="entry name" value="Histidine kinase-like ATPase, C-terminal domain"/>
    <property type="match status" value="1"/>
</dbReference>
<evidence type="ECO:0000256" key="2">
    <source>
        <dbReference type="ARBA" id="ARBA00012438"/>
    </source>
</evidence>
<dbReference type="SUPFAM" id="SSF55785">
    <property type="entry name" value="PYP-like sensor domain (PAS domain)"/>
    <property type="match status" value="1"/>
</dbReference>
<gene>
    <name evidence="8" type="ORF">F1003_03260</name>
</gene>
<feature type="domain" description="Histidine kinase" evidence="7">
    <location>
        <begin position="367"/>
        <end position="593"/>
    </location>
</feature>
<keyword evidence="3" id="KW-0597">Phosphoprotein</keyword>
<dbReference type="EC" id="2.7.13.3" evidence="2"/>
<name>A0A7K1G9Y0_9FLAO</name>
<reference evidence="8 9" key="1">
    <citation type="submission" date="2019-11" db="EMBL/GenBank/DDBJ databases">
        <title>Winogradskyella ouciana sp. nov., isolated from the hadal seawater of the Mariana Trench.</title>
        <authorList>
            <person name="Liu R."/>
        </authorList>
    </citation>
    <scope>NUCLEOTIDE SEQUENCE [LARGE SCALE GENOMIC DNA]</scope>
    <source>
        <strain evidence="8 9">ZXX205</strain>
    </source>
</reference>
<keyword evidence="6" id="KW-1133">Transmembrane helix</keyword>
<dbReference type="Gene3D" id="1.10.287.130">
    <property type="match status" value="1"/>
</dbReference>
<feature type="transmembrane region" description="Helical" evidence="6">
    <location>
        <begin position="186"/>
        <end position="206"/>
    </location>
</feature>
<dbReference type="InterPro" id="IPR004358">
    <property type="entry name" value="Sig_transdc_His_kin-like_C"/>
</dbReference>
<dbReference type="SUPFAM" id="SSF47384">
    <property type="entry name" value="Homodimeric domain of signal transducing histidine kinase"/>
    <property type="match status" value="1"/>
</dbReference>
<dbReference type="InterPro" id="IPR013655">
    <property type="entry name" value="PAS_fold_3"/>
</dbReference>
<comment type="caution">
    <text evidence="8">The sequence shown here is derived from an EMBL/GenBank/DDBJ whole genome shotgun (WGS) entry which is preliminary data.</text>
</comment>
<comment type="catalytic activity">
    <reaction evidence="1">
        <text>ATP + protein L-histidine = ADP + protein N-phospho-L-histidine.</text>
        <dbReference type="EC" id="2.7.13.3"/>
    </reaction>
</comment>
<dbReference type="EMBL" id="WJYA01000003">
    <property type="protein sequence ID" value="MTE25941.1"/>
    <property type="molecule type" value="Genomic_DNA"/>
</dbReference>
<evidence type="ECO:0000259" key="7">
    <source>
        <dbReference type="PROSITE" id="PS50109"/>
    </source>
</evidence>
<dbReference type="InterPro" id="IPR035965">
    <property type="entry name" value="PAS-like_dom_sf"/>
</dbReference>
<dbReference type="Pfam" id="PF00512">
    <property type="entry name" value="HisKA"/>
    <property type="match status" value="1"/>
</dbReference>
<dbReference type="Proteomes" id="UP000447545">
    <property type="component" value="Unassembled WGS sequence"/>
</dbReference>
<evidence type="ECO:0000256" key="1">
    <source>
        <dbReference type="ARBA" id="ARBA00000085"/>
    </source>
</evidence>
<evidence type="ECO:0000313" key="9">
    <source>
        <dbReference type="Proteomes" id="UP000447545"/>
    </source>
</evidence>
<dbReference type="InterPro" id="IPR036097">
    <property type="entry name" value="HisK_dim/P_sf"/>
</dbReference>
<accession>A0A7K1G9Y0</accession>
<feature type="transmembrane region" description="Helical" evidence="6">
    <location>
        <begin position="12"/>
        <end position="30"/>
    </location>
</feature>
<dbReference type="Pfam" id="PF05227">
    <property type="entry name" value="CHASE3"/>
    <property type="match status" value="1"/>
</dbReference>
<organism evidence="8 9">
    <name type="scientific">Winogradskyella ouciana</name>
    <dbReference type="NCBI Taxonomy" id="2608631"/>
    <lineage>
        <taxon>Bacteria</taxon>
        <taxon>Pseudomonadati</taxon>
        <taxon>Bacteroidota</taxon>
        <taxon>Flavobacteriia</taxon>
        <taxon>Flavobacteriales</taxon>
        <taxon>Flavobacteriaceae</taxon>
        <taxon>Winogradskyella</taxon>
    </lineage>
</organism>